<dbReference type="Proteomes" id="UP000268329">
    <property type="component" value="Chromosome"/>
</dbReference>
<evidence type="ECO:0000256" key="2">
    <source>
        <dbReference type="SAM" id="SignalP"/>
    </source>
</evidence>
<dbReference type="EMBL" id="CP033073">
    <property type="protein sequence ID" value="AYN40566.1"/>
    <property type="molecule type" value="Genomic_DNA"/>
</dbReference>
<sequence>MNRHKQHMSLAVAAVFLPLTVACGSAAGDSGAVSDQQPVTGIDWRVDGITAGGTTRHAPATARLRIDEDGRAAGNLGCNRFSARGTVHGDRITIGDLRTTRMACAPARMDFERALARALTTGTLTARTDGAKATLTDGDGDRVHLSRRAPG</sequence>
<organism evidence="4 5">
    <name type="scientific">Streptomyces dangxiongensis</name>
    <dbReference type="NCBI Taxonomy" id="1442032"/>
    <lineage>
        <taxon>Bacteria</taxon>
        <taxon>Bacillati</taxon>
        <taxon>Actinomycetota</taxon>
        <taxon>Actinomycetes</taxon>
        <taxon>Kitasatosporales</taxon>
        <taxon>Streptomycetaceae</taxon>
        <taxon>Streptomyces</taxon>
    </lineage>
</organism>
<evidence type="ECO:0000313" key="5">
    <source>
        <dbReference type="Proteomes" id="UP000268329"/>
    </source>
</evidence>
<proteinExistence type="predicted"/>
<feature type="region of interest" description="Disordered" evidence="1">
    <location>
        <begin position="130"/>
        <end position="151"/>
    </location>
</feature>
<dbReference type="Gene3D" id="2.40.128.270">
    <property type="match status" value="1"/>
</dbReference>
<dbReference type="InterPro" id="IPR038670">
    <property type="entry name" value="HslJ-like_sf"/>
</dbReference>
<dbReference type="OrthoDB" id="4733425at2"/>
<dbReference type="KEGG" id="sdd:D9753_18555"/>
<dbReference type="AlphaFoldDB" id="A0A3G2JE02"/>
<dbReference type="Pfam" id="PF03724">
    <property type="entry name" value="META"/>
    <property type="match status" value="1"/>
</dbReference>
<dbReference type="InterPro" id="IPR005184">
    <property type="entry name" value="DUF306_Meta_HslJ"/>
</dbReference>
<name>A0A3G2JE02_9ACTN</name>
<protein>
    <submittedName>
        <fullName evidence="4">META domain-containing protein</fullName>
    </submittedName>
</protein>
<dbReference type="PANTHER" id="PTHR35535:SF2">
    <property type="entry name" value="DUF306 DOMAIN-CONTAINING PROTEIN"/>
    <property type="match status" value="1"/>
</dbReference>
<feature type="domain" description="DUF306" evidence="3">
    <location>
        <begin position="37"/>
        <end position="144"/>
    </location>
</feature>
<dbReference type="PROSITE" id="PS51257">
    <property type="entry name" value="PROKAR_LIPOPROTEIN"/>
    <property type="match status" value="1"/>
</dbReference>
<dbReference type="InterPro" id="IPR053147">
    <property type="entry name" value="Hsp_HslJ-like"/>
</dbReference>
<keyword evidence="5" id="KW-1185">Reference proteome</keyword>
<evidence type="ECO:0000259" key="3">
    <source>
        <dbReference type="Pfam" id="PF03724"/>
    </source>
</evidence>
<accession>A0A3G2JE02</accession>
<dbReference type="PANTHER" id="PTHR35535">
    <property type="entry name" value="HEAT SHOCK PROTEIN HSLJ"/>
    <property type="match status" value="1"/>
</dbReference>
<feature type="signal peptide" evidence="2">
    <location>
        <begin position="1"/>
        <end position="27"/>
    </location>
</feature>
<reference evidence="4 5" key="1">
    <citation type="submission" date="2018-10" db="EMBL/GenBank/DDBJ databases">
        <title>The genome of Streptomyces dangxiongensis Z022.</title>
        <authorList>
            <person name="Zhang B."/>
        </authorList>
    </citation>
    <scope>NUCLEOTIDE SEQUENCE [LARGE SCALE GENOMIC DNA]</scope>
    <source>
        <strain evidence="4 5">Z022</strain>
    </source>
</reference>
<evidence type="ECO:0000256" key="1">
    <source>
        <dbReference type="SAM" id="MobiDB-lite"/>
    </source>
</evidence>
<feature type="chain" id="PRO_5017925927" evidence="2">
    <location>
        <begin position="28"/>
        <end position="151"/>
    </location>
</feature>
<gene>
    <name evidence="4" type="ORF">D9753_18555</name>
</gene>
<evidence type="ECO:0000313" key="4">
    <source>
        <dbReference type="EMBL" id="AYN40566.1"/>
    </source>
</evidence>
<keyword evidence="2" id="KW-0732">Signal</keyword>